<reference evidence="5" key="1">
    <citation type="submission" date="2014-09" db="EMBL/GenBank/DDBJ databases">
        <title>Draft genome sequence of an oleaginous Mucoromycotina fungus Mucor ambiguus NBRC6742.</title>
        <authorList>
            <person name="Takeda I."/>
            <person name="Yamane N."/>
            <person name="Morita T."/>
            <person name="Tamano K."/>
            <person name="Machida M."/>
            <person name="Baker S."/>
            <person name="Koike H."/>
        </authorList>
    </citation>
    <scope>NUCLEOTIDE SEQUENCE</scope>
    <source>
        <strain evidence="5">NBRC 6742</strain>
    </source>
</reference>
<dbReference type="Proteomes" id="UP000053815">
    <property type="component" value="Unassembled WGS sequence"/>
</dbReference>
<dbReference type="InterPro" id="IPR020422">
    <property type="entry name" value="TYR_PHOSPHATASE_DUAL_dom"/>
</dbReference>
<dbReference type="AlphaFoldDB" id="A0A0C9MGE3"/>
<dbReference type="InterPro" id="IPR020428">
    <property type="entry name" value="PFA-DSPs"/>
</dbReference>
<keyword evidence="3" id="KW-0378">Hydrolase</keyword>
<dbReference type="PRINTS" id="PR01911">
    <property type="entry name" value="PFDSPHPHTASE"/>
</dbReference>
<accession>A0A0C9MGE3</accession>
<dbReference type="EMBL" id="DF836409">
    <property type="protein sequence ID" value="GAN06339.1"/>
    <property type="molecule type" value="Genomic_DNA"/>
</dbReference>
<keyword evidence="2" id="KW-0963">Cytoplasm</keyword>
<feature type="domain" description="Tyrosine-protein phosphatase" evidence="4">
    <location>
        <begin position="48"/>
        <end position="200"/>
    </location>
</feature>
<evidence type="ECO:0000313" key="5">
    <source>
        <dbReference type="EMBL" id="GAN06339.1"/>
    </source>
</evidence>
<evidence type="ECO:0000259" key="4">
    <source>
        <dbReference type="PROSITE" id="PS50054"/>
    </source>
</evidence>
<name>A0A0C9MGE3_9FUNG</name>
<dbReference type="InterPro" id="IPR004861">
    <property type="entry name" value="Siw14-like"/>
</dbReference>
<dbReference type="FunFam" id="3.90.190.10:FF:000035">
    <property type="entry name" value="Tyrosine phosphatase, putative"/>
    <property type="match status" value="1"/>
</dbReference>
<protein>
    <submittedName>
        <fullName evidence="5">Tyrosine specific protein phosphatase</fullName>
    </submittedName>
</protein>
<dbReference type="GO" id="GO:0016791">
    <property type="term" value="F:phosphatase activity"/>
    <property type="evidence" value="ECO:0007669"/>
    <property type="project" value="InterPro"/>
</dbReference>
<keyword evidence="6" id="KW-1185">Reference proteome</keyword>
<dbReference type="Gene3D" id="3.90.190.10">
    <property type="entry name" value="Protein tyrosine phosphatase superfamily"/>
    <property type="match status" value="1"/>
</dbReference>
<dbReference type="PANTHER" id="PTHR31126:SF48">
    <property type="entry name" value="INOSITOL PHOSPHATASE SIW14"/>
    <property type="match status" value="1"/>
</dbReference>
<comment type="subcellular location">
    <subcellularLocation>
        <location evidence="1">Cytoplasm</location>
    </subcellularLocation>
</comment>
<evidence type="ECO:0000256" key="3">
    <source>
        <dbReference type="ARBA" id="ARBA00022801"/>
    </source>
</evidence>
<evidence type="ECO:0000256" key="1">
    <source>
        <dbReference type="ARBA" id="ARBA00004496"/>
    </source>
</evidence>
<dbReference type="OrthoDB" id="6375174at2759"/>
<dbReference type="InterPro" id="IPR029021">
    <property type="entry name" value="Prot-tyrosine_phosphatase-like"/>
</dbReference>
<dbReference type="GO" id="GO:0005737">
    <property type="term" value="C:cytoplasm"/>
    <property type="evidence" value="ECO:0007669"/>
    <property type="project" value="UniProtKB-SubCell"/>
</dbReference>
<sequence>MAINHNHEREQSSVIISRHQRADQSKHHYDTCPVCYTRPGMPLVPPLNFAMIASGVYRSGHPNKQNFAFLRKLGLKTILYFAMEDYPPEMQHFVEQEGIEVLHYRTEGNKEPFVEVNPEDISHALVKLLDKRSHPVLIHCLKGKHRIGCLVGCLRKIQRWSMTSIFDEYRKFAGTKVLADQEFIETFDHDLVPYDHQHRPRWL</sequence>
<proteinExistence type="predicted"/>
<organism evidence="5">
    <name type="scientific">Mucor ambiguus</name>
    <dbReference type="NCBI Taxonomy" id="91626"/>
    <lineage>
        <taxon>Eukaryota</taxon>
        <taxon>Fungi</taxon>
        <taxon>Fungi incertae sedis</taxon>
        <taxon>Mucoromycota</taxon>
        <taxon>Mucoromycotina</taxon>
        <taxon>Mucoromycetes</taxon>
        <taxon>Mucorales</taxon>
        <taxon>Mucorineae</taxon>
        <taxon>Mucoraceae</taxon>
        <taxon>Mucor</taxon>
    </lineage>
</organism>
<dbReference type="PANTHER" id="PTHR31126">
    <property type="entry name" value="TYROSINE-PROTEIN PHOSPHATASE"/>
    <property type="match status" value="1"/>
</dbReference>
<gene>
    <name evidence="5" type="ORF">MAM1_0120c05821</name>
</gene>
<dbReference type="SUPFAM" id="SSF52799">
    <property type="entry name" value="(Phosphotyrosine protein) phosphatases II"/>
    <property type="match status" value="1"/>
</dbReference>
<dbReference type="PROSITE" id="PS50054">
    <property type="entry name" value="TYR_PHOSPHATASE_DUAL"/>
    <property type="match status" value="1"/>
</dbReference>
<evidence type="ECO:0000256" key="2">
    <source>
        <dbReference type="ARBA" id="ARBA00022490"/>
    </source>
</evidence>
<dbReference type="CDD" id="cd14528">
    <property type="entry name" value="PFA-DSP_Siw14"/>
    <property type="match status" value="1"/>
</dbReference>
<dbReference type="Pfam" id="PF03162">
    <property type="entry name" value="Y_phosphatase2"/>
    <property type="match status" value="1"/>
</dbReference>
<evidence type="ECO:0000313" key="6">
    <source>
        <dbReference type="Proteomes" id="UP000053815"/>
    </source>
</evidence>
<dbReference type="STRING" id="91626.A0A0C9MGE3"/>